<comment type="caution">
    <text evidence="4">The sequence shown here is derived from an EMBL/GenBank/DDBJ whole genome shotgun (WGS) entry which is preliminary data.</text>
</comment>
<gene>
    <name evidence="4" type="ORF">GCM10022254_29850</name>
</gene>
<dbReference type="InterPro" id="IPR041881">
    <property type="entry name" value="PqqD_sf"/>
</dbReference>
<dbReference type="Pfam" id="PF05402">
    <property type="entry name" value="PqqD"/>
    <property type="match status" value="1"/>
</dbReference>
<reference evidence="5" key="1">
    <citation type="journal article" date="2019" name="Int. J. Syst. Evol. Microbiol.">
        <title>The Global Catalogue of Microorganisms (GCM) 10K type strain sequencing project: providing services to taxonomists for standard genome sequencing and annotation.</title>
        <authorList>
            <consortium name="The Broad Institute Genomics Platform"/>
            <consortium name="The Broad Institute Genome Sequencing Center for Infectious Disease"/>
            <person name="Wu L."/>
            <person name="Ma J."/>
        </authorList>
    </citation>
    <scope>NUCLEOTIDE SEQUENCE [LARGE SCALE GENOMIC DNA]</scope>
    <source>
        <strain evidence="5">JCM 17440</strain>
    </source>
</reference>
<evidence type="ECO:0008006" key="6">
    <source>
        <dbReference type="Google" id="ProtNLM"/>
    </source>
</evidence>
<evidence type="ECO:0000256" key="1">
    <source>
        <dbReference type="ARBA" id="ARBA00004886"/>
    </source>
</evidence>
<dbReference type="Gene3D" id="1.10.10.1150">
    <property type="entry name" value="Coenzyme PQQ synthesis protein D (PqqD)"/>
    <property type="match status" value="1"/>
</dbReference>
<organism evidence="4 5">
    <name type="scientific">Actinomadura meridiana</name>
    <dbReference type="NCBI Taxonomy" id="559626"/>
    <lineage>
        <taxon>Bacteria</taxon>
        <taxon>Bacillati</taxon>
        <taxon>Actinomycetota</taxon>
        <taxon>Actinomycetes</taxon>
        <taxon>Streptosporangiales</taxon>
        <taxon>Thermomonosporaceae</taxon>
        <taxon>Actinomadura</taxon>
    </lineage>
</organism>
<accession>A0ABP8C1Z2</accession>
<comment type="subunit">
    <text evidence="2">Monomer. Interacts with PqqE.</text>
</comment>
<dbReference type="NCBIfam" id="TIGR03859">
    <property type="entry name" value="PQQ_PqqD"/>
    <property type="match status" value="1"/>
</dbReference>
<dbReference type="RefSeq" id="WP_344896175.1">
    <property type="nucleotide sequence ID" value="NZ_BAABAS010000006.1"/>
</dbReference>
<keyword evidence="3" id="KW-0884">PQQ biosynthesis</keyword>
<evidence type="ECO:0000313" key="4">
    <source>
        <dbReference type="EMBL" id="GAA4231753.1"/>
    </source>
</evidence>
<name>A0ABP8C1Z2_9ACTN</name>
<evidence type="ECO:0000313" key="5">
    <source>
        <dbReference type="Proteomes" id="UP001501710"/>
    </source>
</evidence>
<sequence>MSGEHSISTDTAWRPALDRSVVLRYDSVRETDLLLMPERAVQLSGSGGRILRLCDGSRTVAEIVAELTQAFPDAPLADEVPAFLERIRAEGWLR</sequence>
<protein>
    <recommendedName>
        <fullName evidence="6">Pyrroloquinoline quinone biosynthesis peptide chaperone PqqD</fullName>
    </recommendedName>
</protein>
<dbReference type="Proteomes" id="UP001501710">
    <property type="component" value="Unassembled WGS sequence"/>
</dbReference>
<evidence type="ECO:0000256" key="3">
    <source>
        <dbReference type="ARBA" id="ARBA00022905"/>
    </source>
</evidence>
<proteinExistence type="predicted"/>
<comment type="pathway">
    <text evidence="1">Cofactor biosynthesis; pyrroloquinoline quinone biosynthesis.</text>
</comment>
<dbReference type="InterPro" id="IPR008792">
    <property type="entry name" value="PQQD"/>
</dbReference>
<keyword evidence="5" id="KW-1185">Reference proteome</keyword>
<dbReference type="InterPro" id="IPR022479">
    <property type="entry name" value="PqqD_bac"/>
</dbReference>
<dbReference type="EMBL" id="BAABAS010000006">
    <property type="protein sequence ID" value="GAA4231753.1"/>
    <property type="molecule type" value="Genomic_DNA"/>
</dbReference>
<evidence type="ECO:0000256" key="2">
    <source>
        <dbReference type="ARBA" id="ARBA00011741"/>
    </source>
</evidence>